<protein>
    <recommendedName>
        <fullName evidence="1">DUF218 domain-containing protein</fullName>
    </recommendedName>
</protein>
<reference evidence="3" key="1">
    <citation type="submission" date="2018-12" db="EMBL/GenBank/DDBJ databases">
        <title>The complete genome of Metarhizium rileyi, a key fungal pathogen of Lepidoptera.</title>
        <authorList>
            <person name="Binneck E."/>
            <person name="Lastra C.C.L."/>
            <person name="Sosa-Gomez D.R."/>
        </authorList>
    </citation>
    <scope>NUCLEOTIDE SEQUENCE [LARGE SCALE GENOMIC DNA]</scope>
    <source>
        <strain evidence="3">Cep018-CH2</strain>
    </source>
</reference>
<comment type="caution">
    <text evidence="2">The sequence shown here is derived from an EMBL/GenBank/DDBJ whole genome shotgun (WGS) entry which is preliminary data.</text>
</comment>
<name>A0A5C6GQ58_METRR</name>
<evidence type="ECO:0000259" key="1">
    <source>
        <dbReference type="Pfam" id="PF02698"/>
    </source>
</evidence>
<dbReference type="Pfam" id="PF02698">
    <property type="entry name" value="DUF218"/>
    <property type="match status" value="1"/>
</dbReference>
<dbReference type="EMBL" id="SBHS01000001">
    <property type="protein sequence ID" value="TWU79073.1"/>
    <property type="molecule type" value="Genomic_DNA"/>
</dbReference>
<feature type="domain" description="DUF218" evidence="1">
    <location>
        <begin position="62"/>
        <end position="105"/>
    </location>
</feature>
<evidence type="ECO:0000313" key="3">
    <source>
        <dbReference type="Proteomes" id="UP000317257"/>
    </source>
</evidence>
<dbReference type="Proteomes" id="UP000317257">
    <property type="component" value="Unassembled WGS sequence"/>
</dbReference>
<dbReference type="AlphaFoldDB" id="A0A5C6GQ58"/>
<organism evidence="2 3">
    <name type="scientific">Metarhizium rileyi (strain RCEF 4871)</name>
    <name type="common">Nomuraea rileyi</name>
    <dbReference type="NCBI Taxonomy" id="1649241"/>
    <lineage>
        <taxon>Eukaryota</taxon>
        <taxon>Fungi</taxon>
        <taxon>Dikarya</taxon>
        <taxon>Ascomycota</taxon>
        <taxon>Pezizomycotina</taxon>
        <taxon>Sordariomycetes</taxon>
        <taxon>Hypocreomycetidae</taxon>
        <taxon>Hypocreales</taxon>
        <taxon>Clavicipitaceae</taxon>
        <taxon>Metarhizium</taxon>
    </lineage>
</organism>
<accession>A0A5C6GQ58</accession>
<dbReference type="InterPro" id="IPR003848">
    <property type="entry name" value="DUF218"/>
</dbReference>
<evidence type="ECO:0000313" key="2">
    <source>
        <dbReference type="EMBL" id="TWU79073.1"/>
    </source>
</evidence>
<proteinExistence type="predicted"/>
<sequence length="121" mass="13372">MTGRARIQQDAELIIYNYHQMRMPVRSPDAIFCFCSLNNPRRPARSAALSRPHGPAPNILGTEAEAFTDIARRMGVPDDKIIVEPRATNTGGNVRFVHPRSLILVQKPNIRQEAVAGGGEL</sequence>
<dbReference type="InterPro" id="IPR014729">
    <property type="entry name" value="Rossmann-like_a/b/a_fold"/>
</dbReference>
<dbReference type="Gene3D" id="3.40.50.620">
    <property type="entry name" value="HUPs"/>
    <property type="match status" value="1"/>
</dbReference>
<gene>
    <name evidence="2" type="ORF">ED733_008643</name>
</gene>